<keyword evidence="2" id="KW-1185">Reference proteome</keyword>
<evidence type="ECO:0000313" key="2">
    <source>
        <dbReference type="Proteomes" id="UP001218881"/>
    </source>
</evidence>
<sequence length="85" mass="9580">MTRVMTGRPLRSHISEALSRAFLGTPEGWTFCGFMGLIAMTNRYAGMVGCMLIDLSLIERDHCYGALNRSIERASNARRDRDLQL</sequence>
<dbReference type="Proteomes" id="UP001218881">
    <property type="component" value="Segment"/>
</dbReference>
<dbReference type="EMBL" id="OQ376857">
    <property type="protein sequence ID" value="WFG40857.1"/>
    <property type="molecule type" value="Genomic_DNA"/>
</dbReference>
<gene>
    <name evidence="1" type="ORF">ParaKuw1_00024</name>
</gene>
<proteinExistence type="predicted"/>
<accession>A0AAF0JI65</accession>
<name>A0AAF0JI65_9CAUD</name>
<evidence type="ECO:0000313" key="1">
    <source>
        <dbReference type="EMBL" id="WFG40857.1"/>
    </source>
</evidence>
<reference evidence="1" key="1">
    <citation type="submission" date="2023-02" db="EMBL/GenBank/DDBJ databases">
        <authorList>
            <person name="Rihtman B."/>
        </authorList>
    </citation>
    <scope>NUCLEOTIDE SEQUENCE</scope>
</reference>
<organism evidence="1 2">
    <name type="scientific">Paracoccus phage ParKuw1</name>
    <dbReference type="NCBI Taxonomy" id="3032415"/>
    <lineage>
        <taxon>Viruses</taxon>
        <taxon>Duplodnaviria</taxon>
        <taxon>Heunggongvirae</taxon>
        <taxon>Uroviricota</taxon>
        <taxon>Caudoviricetes</taxon>
        <taxon>Autographivirales</taxon>
        <taxon>Autographivirales incertae sedis</taxon>
        <taxon>Kuwvirus</taxon>
        <taxon>Kuwvirus ParKuw1</taxon>
    </lineage>
</organism>
<protein>
    <submittedName>
        <fullName evidence="1">Uncharacterized protein</fullName>
    </submittedName>
</protein>